<dbReference type="RefSeq" id="XP_018110027.1">
    <property type="nucleotide sequence ID" value="XM_018254538.2"/>
</dbReference>
<keyword evidence="4" id="KW-0597">Phosphoprotein</keyword>
<evidence type="ECO:0000259" key="7">
    <source>
        <dbReference type="Pfam" id="PF15297"/>
    </source>
</evidence>
<dbReference type="GO" id="GO:0005813">
    <property type="term" value="C:centrosome"/>
    <property type="evidence" value="ECO:0000318"/>
    <property type="project" value="GO_Central"/>
</dbReference>
<organism evidence="8 9">
    <name type="scientific">Xenopus laevis</name>
    <name type="common">African clawed frog</name>
    <dbReference type="NCBI Taxonomy" id="8355"/>
    <lineage>
        <taxon>Eukaryota</taxon>
        <taxon>Metazoa</taxon>
        <taxon>Chordata</taxon>
        <taxon>Craniata</taxon>
        <taxon>Vertebrata</taxon>
        <taxon>Euteleostomi</taxon>
        <taxon>Amphibia</taxon>
        <taxon>Batrachia</taxon>
        <taxon>Anura</taxon>
        <taxon>Pipoidea</taxon>
        <taxon>Pipidae</taxon>
        <taxon>Xenopodinae</taxon>
        <taxon>Xenopus</taxon>
        <taxon>Xenopus</taxon>
    </lineage>
</organism>
<feature type="domain" description="Cytoskeleton-associated protein 2 C-terminal" evidence="7">
    <location>
        <begin position="722"/>
        <end position="780"/>
    </location>
</feature>
<evidence type="ECO:0000256" key="3">
    <source>
        <dbReference type="ARBA" id="ARBA00022490"/>
    </source>
</evidence>
<feature type="compositionally biased region" description="Low complexity" evidence="6">
    <location>
        <begin position="142"/>
        <end position="153"/>
    </location>
</feature>
<dbReference type="Proteomes" id="UP000186698">
    <property type="component" value="Chromosome 3S"/>
</dbReference>
<gene>
    <name evidence="9" type="primary">LOC108712290</name>
</gene>
<feature type="domain" description="Cytoskeleton-associated protein 2 C-terminal" evidence="7">
    <location>
        <begin position="507"/>
        <end position="666"/>
    </location>
</feature>
<evidence type="ECO:0000313" key="8">
    <source>
        <dbReference type="Proteomes" id="UP000186698"/>
    </source>
</evidence>
<feature type="region of interest" description="Disordered" evidence="6">
    <location>
        <begin position="130"/>
        <end position="187"/>
    </location>
</feature>
<accession>A0A8J0UTW2</accession>
<dbReference type="InterPro" id="IPR029197">
    <property type="entry name" value="CKAP2_C"/>
</dbReference>
<keyword evidence="8" id="KW-1185">Reference proteome</keyword>
<dbReference type="AlphaFoldDB" id="A0A8J0UTW2"/>
<protein>
    <submittedName>
        <fullName evidence="9">Cytoskeleton-associated protein 2-like</fullName>
    </submittedName>
</protein>
<comment type="similarity">
    <text evidence="2">Belongs to the CKAP2 family.</text>
</comment>
<evidence type="ECO:0000313" key="9">
    <source>
        <dbReference type="RefSeq" id="XP_018110027.1"/>
    </source>
</evidence>
<feature type="region of interest" description="Disordered" evidence="6">
    <location>
        <begin position="338"/>
        <end position="433"/>
    </location>
</feature>
<reference evidence="9" key="2">
    <citation type="submission" date="2025-08" db="UniProtKB">
        <authorList>
            <consortium name="RefSeq"/>
        </authorList>
    </citation>
    <scope>IDENTIFICATION</scope>
    <source>
        <strain evidence="9">J_2021</strain>
        <tissue evidence="9">Erythrocytes</tissue>
    </source>
</reference>
<dbReference type="PANTHER" id="PTHR47078">
    <property type="entry name" value="CYTOSKELETON-ASSOCIATED PROTEIN 2-LIKE"/>
    <property type="match status" value="1"/>
</dbReference>
<comment type="subcellular location">
    <subcellularLocation>
        <location evidence="1">Cytoplasm</location>
        <location evidence="1">Cytoskeleton</location>
    </subcellularLocation>
</comment>
<dbReference type="GO" id="GO:0072686">
    <property type="term" value="C:mitotic spindle"/>
    <property type="evidence" value="ECO:0000318"/>
    <property type="project" value="GO_Central"/>
</dbReference>
<feature type="compositionally biased region" description="Polar residues" evidence="6">
    <location>
        <begin position="338"/>
        <end position="351"/>
    </location>
</feature>
<evidence type="ECO:0000256" key="6">
    <source>
        <dbReference type="SAM" id="MobiDB-lite"/>
    </source>
</evidence>
<dbReference type="Pfam" id="PF15297">
    <property type="entry name" value="CKAP2_C"/>
    <property type="match status" value="2"/>
</dbReference>
<dbReference type="GO" id="GO:0005829">
    <property type="term" value="C:cytosol"/>
    <property type="evidence" value="ECO:0000318"/>
    <property type="project" value="GO_Central"/>
</dbReference>
<evidence type="ECO:0000256" key="4">
    <source>
        <dbReference type="ARBA" id="ARBA00022553"/>
    </source>
</evidence>
<dbReference type="PANTHER" id="PTHR47078:SF1">
    <property type="entry name" value="CYTOSKELETON-ASSOCIATED PROTEIN 2-LIKE"/>
    <property type="match status" value="1"/>
</dbReference>
<keyword evidence="5" id="KW-0206">Cytoskeleton</keyword>
<dbReference type="InterPro" id="IPR052855">
    <property type="entry name" value="CKAP2-like"/>
</dbReference>
<sequence length="802" mass="89543">MDILLPNHKLRGCQRVQSCLLRRYYFDVCVPISIQHSGRSENAYWLIRKGRSLLYTGQGAGETDMEEQKGLSAVDERRRKLNEYLAAKGKLKPQTNTKPYLKDCTNHQRPPCRSKLPLVRKIEEKNVTNAKAVSQENKPKTSSHFSVQQRSSSAKPTVRKRATASVAAKPRNPLVPSGINTNPLQEKKRATKAANVKVVGQSHIQTGLGTGEKEVASCAQNFTSEIDIDAAANRRGELASETKKQDNRTDYEKLKDCLFHKGKLAGEDWKAIQQLPKTIDNTEVGLTASNKERWGTQVASSVSLKVQATHSAVIHKINPRASVTQRPSGKSLYCTNRTHLDSKSGQPGSQCRNVSVQQGRSRSSRSLSSRPNVSQNGNNILKQKQDIKIQTVATASQKPTHGGLKKTKRPYEASSEVAAEQQPKHKKEHVSSTAFSGDQMIIYQKTCNKEPPQHKNTDIATSINPHLKPKNGAMTDTCTQMKDTECKKLVEKTWELTTVRSLNEQLDVNSNEVKLHATPHVAAEDRKKKLEEWLSSKGKTYKRPPMIVPTKKPMKRKTTATCSLWDGIEEEEDLMYLSKKINGTLNECLELIDKGAASEAVYAILFMVPEAEKFAKFWVCKAKLLEREGTFDVVGLYEQAVRSGAKPIAELREVIFDVMRNTSKKRKDEPLQSQNPASCYPSSPASQAWNAVKSLRTPCTELCKSRQGSAVKFQVATLPSKNRSGAEWKTLTPVRRSLRINPATSRRSDVLQDPNKVVTSLEELLEMADTDCFLYAGNEAFPKETHSSILDMIKQRTSNKPD</sequence>
<evidence type="ECO:0000256" key="1">
    <source>
        <dbReference type="ARBA" id="ARBA00004245"/>
    </source>
</evidence>
<reference evidence="8" key="1">
    <citation type="submission" date="2024-06" db="UniProtKB">
        <authorList>
            <consortium name="RefSeq"/>
        </authorList>
    </citation>
    <scope>NUCLEOTIDE SEQUENCE [LARGE SCALE GENOMIC DNA]</scope>
    <source>
        <strain evidence="8">J_2021</strain>
    </source>
</reference>
<proteinExistence type="inferred from homology"/>
<feature type="compositionally biased region" description="Low complexity" evidence="6">
    <location>
        <begin position="352"/>
        <end position="375"/>
    </location>
</feature>
<evidence type="ECO:0000256" key="5">
    <source>
        <dbReference type="ARBA" id="ARBA00023212"/>
    </source>
</evidence>
<keyword evidence="3" id="KW-0963">Cytoplasm</keyword>
<dbReference type="GeneID" id="108712290"/>
<evidence type="ECO:0000256" key="2">
    <source>
        <dbReference type="ARBA" id="ARBA00009468"/>
    </source>
</evidence>
<name>A0A8J0UTW2_XENLA</name>
<dbReference type="KEGG" id="xla:108712290"/>
<dbReference type="OrthoDB" id="6288182at2759"/>